<feature type="zinc finger region" description="C3H1-type" evidence="6">
    <location>
        <begin position="50"/>
        <end position="79"/>
    </location>
</feature>
<dbReference type="EMBL" id="JACMSC010000010">
    <property type="protein sequence ID" value="KAG6505508.1"/>
    <property type="molecule type" value="Genomic_DNA"/>
</dbReference>
<gene>
    <name evidence="9" type="ORF">ZIOFF_037864</name>
</gene>
<comment type="caution">
    <text evidence="9">The sequence shown here is derived from an EMBL/GenBank/DDBJ whole genome shotgun (WGS) entry which is preliminary data.</text>
</comment>
<keyword evidence="10" id="KW-1185">Reference proteome</keyword>
<dbReference type="InterPro" id="IPR041686">
    <property type="entry name" value="Znf-CCCH_3"/>
</dbReference>
<dbReference type="GO" id="GO:0008270">
    <property type="term" value="F:zinc ion binding"/>
    <property type="evidence" value="ECO:0007669"/>
    <property type="project" value="UniProtKB-KW"/>
</dbReference>
<feature type="zinc finger region" description="C3H1-type" evidence="6">
    <location>
        <begin position="81"/>
        <end position="107"/>
    </location>
</feature>
<accession>A0A8J5KZS9</accession>
<feature type="compositionally biased region" description="Acidic residues" evidence="7">
    <location>
        <begin position="645"/>
        <end position="657"/>
    </location>
</feature>
<feature type="compositionally biased region" description="Basic and acidic residues" evidence="7">
    <location>
        <begin position="284"/>
        <end position="296"/>
    </location>
</feature>
<evidence type="ECO:0000256" key="2">
    <source>
        <dbReference type="ARBA" id="ARBA00022737"/>
    </source>
</evidence>
<feature type="domain" description="C3H1-type" evidence="8">
    <location>
        <begin position="50"/>
        <end position="79"/>
    </location>
</feature>
<evidence type="ECO:0000259" key="8">
    <source>
        <dbReference type="PROSITE" id="PS50103"/>
    </source>
</evidence>
<evidence type="ECO:0000256" key="1">
    <source>
        <dbReference type="ARBA" id="ARBA00022723"/>
    </source>
</evidence>
<dbReference type="Pfam" id="PF14608">
    <property type="entry name" value="zf-CCCH_2"/>
    <property type="match status" value="1"/>
</dbReference>
<feature type="domain" description="C3H1-type" evidence="8">
    <location>
        <begin position="143"/>
        <end position="170"/>
    </location>
</feature>
<dbReference type="PROSITE" id="PS50103">
    <property type="entry name" value="ZF_C3H1"/>
    <property type="match status" value="3"/>
</dbReference>
<keyword evidence="2" id="KW-0677">Repeat</keyword>
<evidence type="ECO:0000313" key="9">
    <source>
        <dbReference type="EMBL" id="KAG6505508.1"/>
    </source>
</evidence>
<dbReference type="Gene3D" id="4.10.1000.10">
    <property type="entry name" value="Zinc finger, CCCH-type"/>
    <property type="match status" value="2"/>
</dbReference>
<dbReference type="PANTHER" id="PTHR15725:SF14">
    <property type="entry name" value="ZINC FINGER CCCH DOMAIN-CONTAINING PROTEIN 11A"/>
    <property type="match status" value="1"/>
</dbReference>
<dbReference type="SMART" id="SM00356">
    <property type="entry name" value="ZnF_C3H1"/>
    <property type="match status" value="3"/>
</dbReference>
<feature type="region of interest" description="Disordered" evidence="7">
    <location>
        <begin position="635"/>
        <end position="657"/>
    </location>
</feature>
<dbReference type="SUPFAM" id="SSF90229">
    <property type="entry name" value="CCCH zinc finger"/>
    <property type="match status" value="1"/>
</dbReference>
<feature type="compositionally biased region" description="Polar residues" evidence="7">
    <location>
        <begin position="266"/>
        <end position="283"/>
    </location>
</feature>
<name>A0A8J5KZS9_ZINOF</name>
<evidence type="ECO:0000313" key="10">
    <source>
        <dbReference type="Proteomes" id="UP000734854"/>
    </source>
</evidence>
<evidence type="ECO:0000256" key="5">
    <source>
        <dbReference type="ARBA" id="ARBA00023125"/>
    </source>
</evidence>
<evidence type="ECO:0000256" key="4">
    <source>
        <dbReference type="ARBA" id="ARBA00022833"/>
    </source>
</evidence>
<sequence length="733" mass="83327">MRKSRRSRQEPAKNLSHLASQIPYVSPESMESDGGREPIRSAAAEEEVLKRKNTDCVYFLASPLTCKKGSECDYRHSEGARVNPRDCWYWLNGDCLNPKCSFRHPPLDFMFATPMANSGPTPPPSQTPASALTQAARTPNNSSKQSVPCYYFQWGQCLKGERCPFMHEPQPSINFVSQQLSAKSLTFSSESRQTNEKKAQNITKQQNVAEISFDNPKVFINKHVGVLPTTAKFVTKAGNVSRLELSENKTFQRSSDNDPPPLPQNGVVSDSYLQSQSWGQQVQHPDDKTDNGNKDADELLLEHSPGFDVLVDDDIEDPDYHDSEDNFRRVSAHGCQNMEAEDEYEYHQSDYETRAEIETDLHNDIGQYDNYGQLYSRYDRESKTSHRILERSPSLERRVFDRAIPPEMAMDGSDLRYQLMKRRRINDSRSTSNHGVHSQHYRKDEQERHYGRHARNNTKFTSEKSISSRLQGRIAFPGRTTSEQERGRRPQSRLSPVTRINYQSRDPERTRLLPSKEFSKDEKTRRNRIHLRDGTESLDFASPKSLSVLKGIKNNKNIHDTSSNLTLNNVKSKKVEGVYKSENPPFEGPLPLGAILKRKRESTYAENKLSTGLHENNQAGGGPAINESVPQLEARNGGSFTIGSPEEEEVIPTEDDLTYDAESPTKADAIETEDGMTLEHEEVEELENYDRQDGDFDYESGEYKVDDENTIQSDEADLDDDDDFARKISVMLS</sequence>
<feature type="region of interest" description="Disordered" evidence="7">
    <location>
        <begin position="117"/>
        <end position="143"/>
    </location>
</feature>
<dbReference type="Proteomes" id="UP000734854">
    <property type="component" value="Unassembled WGS sequence"/>
</dbReference>
<evidence type="ECO:0000256" key="3">
    <source>
        <dbReference type="ARBA" id="ARBA00022771"/>
    </source>
</evidence>
<dbReference type="InterPro" id="IPR000571">
    <property type="entry name" value="Znf_CCCH"/>
</dbReference>
<keyword evidence="3 6" id="KW-0863">Zinc-finger</keyword>
<keyword evidence="1 6" id="KW-0479">Metal-binding</keyword>
<evidence type="ECO:0000256" key="7">
    <source>
        <dbReference type="SAM" id="MobiDB-lite"/>
    </source>
</evidence>
<feature type="compositionally biased region" description="Polar residues" evidence="7">
    <location>
        <begin position="492"/>
        <end position="504"/>
    </location>
</feature>
<feature type="region of interest" description="Disordered" evidence="7">
    <location>
        <begin position="425"/>
        <end position="508"/>
    </location>
</feature>
<dbReference type="FunFam" id="4.10.1000.10:FF:000021">
    <property type="entry name" value="Zinc finger CCCH domain-containing protein 17"/>
    <property type="match status" value="1"/>
</dbReference>
<proteinExistence type="predicted"/>
<feature type="region of interest" description="Disordered" evidence="7">
    <location>
        <begin position="683"/>
        <end position="703"/>
    </location>
</feature>
<keyword evidence="4 6" id="KW-0862">Zinc</keyword>
<feature type="region of interest" description="Disordered" evidence="7">
    <location>
        <begin position="1"/>
        <end position="37"/>
    </location>
</feature>
<dbReference type="InterPro" id="IPR036855">
    <property type="entry name" value="Znf_CCCH_sf"/>
</dbReference>
<dbReference type="Pfam" id="PF15663">
    <property type="entry name" value="zf-CCCH_3"/>
    <property type="match status" value="1"/>
</dbReference>
<feature type="compositionally biased region" description="Polar residues" evidence="7">
    <location>
        <begin position="132"/>
        <end position="143"/>
    </location>
</feature>
<dbReference type="GO" id="GO:0003677">
    <property type="term" value="F:DNA binding"/>
    <property type="evidence" value="ECO:0007669"/>
    <property type="project" value="UniProtKB-KW"/>
</dbReference>
<organism evidence="9 10">
    <name type="scientific">Zingiber officinale</name>
    <name type="common">Ginger</name>
    <name type="synonym">Amomum zingiber</name>
    <dbReference type="NCBI Taxonomy" id="94328"/>
    <lineage>
        <taxon>Eukaryota</taxon>
        <taxon>Viridiplantae</taxon>
        <taxon>Streptophyta</taxon>
        <taxon>Embryophyta</taxon>
        <taxon>Tracheophyta</taxon>
        <taxon>Spermatophyta</taxon>
        <taxon>Magnoliopsida</taxon>
        <taxon>Liliopsida</taxon>
        <taxon>Zingiberales</taxon>
        <taxon>Zingiberaceae</taxon>
        <taxon>Zingiber</taxon>
    </lineage>
</organism>
<keyword evidence="5" id="KW-0238">DNA-binding</keyword>
<feature type="region of interest" description="Disordered" evidence="7">
    <location>
        <begin position="249"/>
        <end position="296"/>
    </location>
</feature>
<feature type="compositionally biased region" description="Polar residues" evidence="7">
    <location>
        <begin position="457"/>
        <end position="470"/>
    </location>
</feature>
<dbReference type="AlphaFoldDB" id="A0A8J5KZS9"/>
<feature type="domain" description="C3H1-type" evidence="8">
    <location>
        <begin position="81"/>
        <end position="107"/>
    </location>
</feature>
<feature type="zinc finger region" description="C3H1-type" evidence="6">
    <location>
        <begin position="143"/>
        <end position="170"/>
    </location>
</feature>
<protein>
    <recommendedName>
        <fullName evidence="8">C3H1-type domain-containing protein</fullName>
    </recommendedName>
</protein>
<dbReference type="PANTHER" id="PTHR15725">
    <property type="entry name" value="ZN-FINGER, C-X8-C-X5-C-X3-H TYPE-CONTAINING"/>
    <property type="match status" value="1"/>
</dbReference>
<dbReference type="GO" id="GO:0003729">
    <property type="term" value="F:mRNA binding"/>
    <property type="evidence" value="ECO:0007669"/>
    <property type="project" value="TreeGrafter"/>
</dbReference>
<evidence type="ECO:0000256" key="6">
    <source>
        <dbReference type="PROSITE-ProRule" id="PRU00723"/>
    </source>
</evidence>
<reference evidence="9 10" key="1">
    <citation type="submission" date="2020-08" db="EMBL/GenBank/DDBJ databases">
        <title>Plant Genome Project.</title>
        <authorList>
            <person name="Zhang R.-G."/>
        </authorList>
    </citation>
    <scope>NUCLEOTIDE SEQUENCE [LARGE SCALE GENOMIC DNA]</scope>
    <source>
        <tissue evidence="9">Rhizome</tissue>
    </source>
</reference>